<name>A0A7C8NVW0_ORBOL</name>
<evidence type="ECO:0000313" key="3">
    <source>
        <dbReference type="Proteomes" id="UP000475325"/>
    </source>
</evidence>
<proteinExistence type="predicted"/>
<organism evidence="2 3">
    <name type="scientific">Orbilia oligospora</name>
    <name type="common">Nematode-trapping fungus</name>
    <name type="synonym">Arthrobotrys oligospora</name>
    <dbReference type="NCBI Taxonomy" id="2813651"/>
    <lineage>
        <taxon>Eukaryota</taxon>
        <taxon>Fungi</taxon>
        <taxon>Dikarya</taxon>
        <taxon>Ascomycota</taxon>
        <taxon>Pezizomycotina</taxon>
        <taxon>Orbiliomycetes</taxon>
        <taxon>Orbiliales</taxon>
        <taxon>Orbiliaceae</taxon>
        <taxon>Orbilia</taxon>
    </lineage>
</organism>
<reference evidence="2 3" key="1">
    <citation type="submission" date="2019-06" db="EMBL/GenBank/DDBJ databases">
        <authorList>
            <person name="Palmer J.M."/>
        </authorList>
    </citation>
    <scope>NUCLEOTIDE SEQUENCE [LARGE SCALE GENOMIC DNA]</scope>
    <source>
        <strain evidence="2 3">TWF102</strain>
    </source>
</reference>
<gene>
    <name evidence="2" type="ORF">TWF102_007106</name>
</gene>
<evidence type="ECO:0000313" key="2">
    <source>
        <dbReference type="EMBL" id="KAF3111442.1"/>
    </source>
</evidence>
<accession>A0A7C8NVW0</accession>
<feature type="region of interest" description="Disordered" evidence="1">
    <location>
        <begin position="1"/>
        <end position="20"/>
    </location>
</feature>
<dbReference type="EMBL" id="WIQW01000004">
    <property type="protein sequence ID" value="KAF3111442.1"/>
    <property type="molecule type" value="Genomic_DNA"/>
</dbReference>
<dbReference type="Proteomes" id="UP000475325">
    <property type="component" value="Unassembled WGS sequence"/>
</dbReference>
<dbReference type="AlphaFoldDB" id="A0A7C8NVW0"/>
<comment type="caution">
    <text evidence="2">The sequence shown here is derived from an EMBL/GenBank/DDBJ whole genome shotgun (WGS) entry which is preliminary data.</text>
</comment>
<protein>
    <submittedName>
        <fullName evidence="2">Uncharacterized protein</fullName>
    </submittedName>
</protein>
<sequence>MVRTQGNSPKEDTQRSHSTSILTGLSYKPMDMKQSKFCGCLYLLAVQHMLGDTAARCRIFSRWLPFQATRNSSASSIVNIPAKAPKNDDTLIVLFNQEAGKENLYK</sequence>
<evidence type="ECO:0000256" key="1">
    <source>
        <dbReference type="SAM" id="MobiDB-lite"/>
    </source>
</evidence>